<comment type="caution">
    <text evidence="2">The sequence shown here is derived from an EMBL/GenBank/DDBJ whole genome shotgun (WGS) entry which is preliminary data.</text>
</comment>
<evidence type="ECO:0000313" key="2">
    <source>
        <dbReference type="EMBL" id="KAK3596832.1"/>
    </source>
</evidence>
<organism evidence="2 3">
    <name type="scientific">Potamilus streckersoni</name>
    <dbReference type="NCBI Taxonomy" id="2493646"/>
    <lineage>
        <taxon>Eukaryota</taxon>
        <taxon>Metazoa</taxon>
        <taxon>Spiralia</taxon>
        <taxon>Lophotrochozoa</taxon>
        <taxon>Mollusca</taxon>
        <taxon>Bivalvia</taxon>
        <taxon>Autobranchia</taxon>
        <taxon>Heteroconchia</taxon>
        <taxon>Palaeoheterodonta</taxon>
        <taxon>Unionida</taxon>
        <taxon>Unionoidea</taxon>
        <taxon>Unionidae</taxon>
        <taxon>Ambleminae</taxon>
        <taxon>Lampsilini</taxon>
        <taxon>Potamilus</taxon>
    </lineage>
</organism>
<gene>
    <name evidence="2" type="ORF">CHS0354_015688</name>
</gene>
<evidence type="ECO:0000313" key="3">
    <source>
        <dbReference type="Proteomes" id="UP001195483"/>
    </source>
</evidence>
<dbReference type="Proteomes" id="UP001195483">
    <property type="component" value="Unassembled WGS sequence"/>
</dbReference>
<reference evidence="2" key="1">
    <citation type="journal article" date="2021" name="Genome Biol. Evol.">
        <title>A High-Quality Reference Genome for a Parasitic Bivalve with Doubly Uniparental Inheritance (Bivalvia: Unionida).</title>
        <authorList>
            <person name="Smith C.H."/>
        </authorList>
    </citation>
    <scope>NUCLEOTIDE SEQUENCE</scope>
    <source>
        <strain evidence="2">CHS0354</strain>
    </source>
</reference>
<name>A0AAE0SRQ0_9BIVA</name>
<keyword evidence="3" id="KW-1185">Reference proteome</keyword>
<feature type="compositionally biased region" description="Basic and acidic residues" evidence="1">
    <location>
        <begin position="67"/>
        <end position="78"/>
    </location>
</feature>
<dbReference type="AlphaFoldDB" id="A0AAE0SRQ0"/>
<reference evidence="2" key="2">
    <citation type="journal article" date="2021" name="Genome Biol. Evol.">
        <title>Developing a high-quality reference genome for a parasitic bivalve with doubly uniparental inheritance (Bivalvia: Unionida).</title>
        <authorList>
            <person name="Smith C.H."/>
        </authorList>
    </citation>
    <scope>NUCLEOTIDE SEQUENCE</scope>
    <source>
        <strain evidence="2">CHS0354</strain>
        <tissue evidence="2">Mantle</tissue>
    </source>
</reference>
<reference evidence="2" key="3">
    <citation type="submission" date="2023-05" db="EMBL/GenBank/DDBJ databases">
        <authorList>
            <person name="Smith C.H."/>
        </authorList>
    </citation>
    <scope>NUCLEOTIDE SEQUENCE</scope>
    <source>
        <strain evidence="2">CHS0354</strain>
        <tissue evidence="2">Mantle</tissue>
    </source>
</reference>
<accession>A0AAE0SRQ0</accession>
<dbReference type="EMBL" id="JAEAOA010000977">
    <property type="protein sequence ID" value="KAK3596832.1"/>
    <property type="molecule type" value="Genomic_DNA"/>
</dbReference>
<feature type="region of interest" description="Disordered" evidence="1">
    <location>
        <begin position="67"/>
        <end position="107"/>
    </location>
</feature>
<protein>
    <submittedName>
        <fullName evidence="2">Uncharacterized protein</fullName>
    </submittedName>
</protein>
<proteinExistence type="predicted"/>
<sequence>MHFTKVLKILNGQFSFSPKSTEVDKGSTLIILYLPMTTKWFTYTPAYAHTISLQKLTSERKLITYNRTSRDEETRQRDLIGPTDKINTTGHASMLPECGWQDRKKNGVGRGHKKHELVVLTFKFDLIQNDPSVS</sequence>
<evidence type="ECO:0000256" key="1">
    <source>
        <dbReference type="SAM" id="MobiDB-lite"/>
    </source>
</evidence>